<organism evidence="1 2">
    <name type="scientific">Lentilactobacillus rapi</name>
    <dbReference type="NCBI Taxonomy" id="481723"/>
    <lineage>
        <taxon>Bacteria</taxon>
        <taxon>Bacillati</taxon>
        <taxon>Bacillota</taxon>
        <taxon>Bacilli</taxon>
        <taxon>Lactobacillales</taxon>
        <taxon>Lactobacillaceae</taxon>
        <taxon>Lentilactobacillus</taxon>
    </lineage>
</organism>
<dbReference type="EMBL" id="BKAM01000021">
    <property type="protein sequence ID" value="GEP72521.1"/>
    <property type="molecule type" value="Genomic_DNA"/>
</dbReference>
<protein>
    <submittedName>
        <fullName evidence="1">Uncharacterized protein</fullName>
    </submittedName>
</protein>
<evidence type="ECO:0000313" key="2">
    <source>
        <dbReference type="Proteomes" id="UP000321569"/>
    </source>
</evidence>
<proteinExistence type="predicted"/>
<name>A0A512PMV2_9LACO</name>
<evidence type="ECO:0000313" key="1">
    <source>
        <dbReference type="EMBL" id="GEP72521.1"/>
    </source>
</evidence>
<gene>
    <name evidence="1" type="ORF">LRA02_13890</name>
</gene>
<comment type="caution">
    <text evidence="1">The sequence shown here is derived from an EMBL/GenBank/DDBJ whole genome shotgun (WGS) entry which is preliminary data.</text>
</comment>
<reference evidence="1 2" key="1">
    <citation type="submission" date="2019-07" db="EMBL/GenBank/DDBJ databases">
        <title>Whole genome shotgun sequence of Lactobacillus rapi NBRC 109618.</title>
        <authorList>
            <person name="Hosoyama A."/>
            <person name="Uohara A."/>
            <person name="Ohji S."/>
            <person name="Ichikawa N."/>
        </authorList>
    </citation>
    <scope>NUCLEOTIDE SEQUENCE [LARGE SCALE GENOMIC DNA]</scope>
    <source>
        <strain evidence="1 2">NBRC 109618</strain>
    </source>
</reference>
<dbReference type="Proteomes" id="UP000321569">
    <property type="component" value="Unassembled WGS sequence"/>
</dbReference>
<accession>A0A512PMV2</accession>
<sequence length="69" mass="7912">MEVSARRNCPNISKCGTIVLKTRSADIEIAWSSSLCWYDVNIFSEFKNITFHWVIGGFAITLWKRAQSN</sequence>
<dbReference type="AlphaFoldDB" id="A0A512PMV2"/>